<evidence type="ECO:0000256" key="8">
    <source>
        <dbReference type="PROSITE-ProRule" id="PRU00175"/>
    </source>
</evidence>
<evidence type="ECO:0000256" key="4">
    <source>
        <dbReference type="ARBA" id="ARBA00022723"/>
    </source>
</evidence>
<evidence type="ECO:0000256" key="6">
    <source>
        <dbReference type="ARBA" id="ARBA00022786"/>
    </source>
</evidence>
<evidence type="ECO:0000259" key="10">
    <source>
        <dbReference type="PROSITE" id="PS50089"/>
    </source>
</evidence>
<comment type="catalytic activity">
    <reaction evidence="1">
        <text>S-ubiquitinyl-[E2 ubiquitin-conjugating enzyme]-L-cysteine + [acceptor protein]-L-lysine = [E2 ubiquitin-conjugating enzyme]-L-cysteine + N(6)-ubiquitinyl-[acceptor protein]-L-lysine.</text>
        <dbReference type="EC" id="2.3.2.27"/>
    </reaction>
</comment>
<dbReference type="AlphaFoldDB" id="A0AAF0UBJ9"/>
<dbReference type="Proteomes" id="UP001234989">
    <property type="component" value="Chromosome 8"/>
</dbReference>
<evidence type="ECO:0000256" key="1">
    <source>
        <dbReference type="ARBA" id="ARBA00000900"/>
    </source>
</evidence>
<reference evidence="11" key="1">
    <citation type="submission" date="2023-08" db="EMBL/GenBank/DDBJ databases">
        <title>A de novo genome assembly of Solanum verrucosum Schlechtendal, a Mexican diploid species geographically isolated from the other diploid A-genome species in potato relatives.</title>
        <authorList>
            <person name="Hosaka K."/>
        </authorList>
    </citation>
    <scope>NUCLEOTIDE SEQUENCE</scope>
    <source>
        <tissue evidence="11">Young leaves</tissue>
    </source>
</reference>
<dbReference type="PANTHER" id="PTHR22937">
    <property type="entry name" value="E3 UBIQUITIN-PROTEIN LIGASE RNF165"/>
    <property type="match status" value="1"/>
</dbReference>
<feature type="compositionally biased region" description="Polar residues" evidence="9">
    <location>
        <begin position="261"/>
        <end position="270"/>
    </location>
</feature>
<feature type="compositionally biased region" description="Polar residues" evidence="9">
    <location>
        <begin position="147"/>
        <end position="156"/>
    </location>
</feature>
<feature type="compositionally biased region" description="Basic and acidic residues" evidence="9">
    <location>
        <begin position="135"/>
        <end position="146"/>
    </location>
</feature>
<dbReference type="InterPro" id="IPR045191">
    <property type="entry name" value="MBR1/2-like"/>
</dbReference>
<feature type="region of interest" description="Disordered" evidence="9">
    <location>
        <begin position="119"/>
        <end position="193"/>
    </location>
</feature>
<feature type="compositionally biased region" description="Polar residues" evidence="9">
    <location>
        <begin position="167"/>
        <end position="185"/>
    </location>
</feature>
<evidence type="ECO:0000256" key="7">
    <source>
        <dbReference type="ARBA" id="ARBA00022833"/>
    </source>
</evidence>
<dbReference type="PROSITE" id="PS50089">
    <property type="entry name" value="ZF_RING_2"/>
    <property type="match status" value="1"/>
</dbReference>
<feature type="domain" description="RING-type" evidence="10">
    <location>
        <begin position="490"/>
        <end position="531"/>
    </location>
</feature>
<dbReference type="SMART" id="SM00184">
    <property type="entry name" value="RING"/>
    <property type="match status" value="1"/>
</dbReference>
<keyword evidence="7" id="KW-0862">Zinc</keyword>
<evidence type="ECO:0000313" key="12">
    <source>
        <dbReference type="Proteomes" id="UP001234989"/>
    </source>
</evidence>
<proteinExistence type="predicted"/>
<keyword evidence="4" id="KW-0479">Metal-binding</keyword>
<feature type="region of interest" description="Disordered" evidence="9">
    <location>
        <begin position="228"/>
        <end position="276"/>
    </location>
</feature>
<dbReference type="PANTHER" id="PTHR22937:SF136">
    <property type="entry name" value="RING-TYPE E3 UBIQUITIN TRANSFERASE"/>
    <property type="match status" value="1"/>
</dbReference>
<protein>
    <recommendedName>
        <fullName evidence="2">RING-type E3 ubiquitin transferase</fullName>
        <ecNumber evidence="2">2.3.2.27</ecNumber>
    </recommendedName>
</protein>
<keyword evidence="12" id="KW-1185">Reference proteome</keyword>
<dbReference type="EC" id="2.3.2.27" evidence="2"/>
<gene>
    <name evidence="11" type="ORF">MTR67_036352</name>
</gene>
<dbReference type="InterPro" id="IPR001841">
    <property type="entry name" value="Znf_RING"/>
</dbReference>
<dbReference type="GO" id="GO:0008270">
    <property type="term" value="F:zinc ion binding"/>
    <property type="evidence" value="ECO:0007669"/>
    <property type="project" value="UniProtKB-KW"/>
</dbReference>
<evidence type="ECO:0000256" key="9">
    <source>
        <dbReference type="SAM" id="MobiDB-lite"/>
    </source>
</evidence>
<evidence type="ECO:0000313" key="11">
    <source>
        <dbReference type="EMBL" id="WMV42967.1"/>
    </source>
</evidence>
<evidence type="ECO:0000256" key="3">
    <source>
        <dbReference type="ARBA" id="ARBA00022679"/>
    </source>
</evidence>
<name>A0AAF0UBJ9_SOLVR</name>
<dbReference type="Gene3D" id="3.30.40.10">
    <property type="entry name" value="Zinc/RING finger domain, C3HC4 (zinc finger)"/>
    <property type="match status" value="1"/>
</dbReference>
<accession>A0AAF0UBJ9</accession>
<sequence>MDVYSGKRAKNGLVVPRRGLRDTADSRDEDVQLLSRLECSCRLNHLKSSCVGTKEKSRSFKPTFNASNGKDVVGSSSRTSSVLSVRNAREESHIKSFSQVGNDQSEISSLNGVPEVTEQIQSSPEYQFNISSAARDTRSSKARSTEAGHSSGTSSGKPRKIVCHKSGSYNQHTPMHASVSSQSKAIDSGKRPCSSGAGYGLRNLKCKSISDVLPNNCSTLESRFSRRDMVKRRNTEGESSSSAKGKKNTKASQREKHVTRQTHGISISESRSGRNLDYSVNNHALSVQTRRSMNVNSRFRGPVQDSLQTESSGLVQSLHRPEMPDLNLESSSQLFTDGSSSSDFSSYSFPGNDIDDLPSVVPFTSAELGINRLMNHQTLQRYNMDGVAQVLLALERMEADEELTYEQLLALETNLLFSGLNFYDQHRDMRLDIDSMSYEELLALEERMGTVSTALPEEAVSKCLQRSIYQGMHSELGAFGGDGDEAEIKCSICQEDYVIGDEIGKLECKHGYHMECVQQWLKHKNWCPICKTSAAASSKLTTAPS</sequence>
<keyword evidence="5 8" id="KW-0863">Zinc-finger</keyword>
<dbReference type="Pfam" id="PF13639">
    <property type="entry name" value="zf-RING_2"/>
    <property type="match status" value="1"/>
</dbReference>
<keyword evidence="3" id="KW-0808">Transferase</keyword>
<keyword evidence="6" id="KW-0833">Ubl conjugation pathway</keyword>
<dbReference type="GO" id="GO:0061630">
    <property type="term" value="F:ubiquitin protein ligase activity"/>
    <property type="evidence" value="ECO:0007669"/>
    <property type="project" value="UniProtKB-EC"/>
</dbReference>
<evidence type="ECO:0000256" key="2">
    <source>
        <dbReference type="ARBA" id="ARBA00012483"/>
    </source>
</evidence>
<evidence type="ECO:0000256" key="5">
    <source>
        <dbReference type="ARBA" id="ARBA00022771"/>
    </source>
</evidence>
<dbReference type="EMBL" id="CP133619">
    <property type="protein sequence ID" value="WMV42967.1"/>
    <property type="molecule type" value="Genomic_DNA"/>
</dbReference>
<feature type="compositionally biased region" description="Polar residues" evidence="9">
    <location>
        <begin position="119"/>
        <end position="134"/>
    </location>
</feature>
<dbReference type="SUPFAM" id="SSF57850">
    <property type="entry name" value="RING/U-box"/>
    <property type="match status" value="1"/>
</dbReference>
<dbReference type="InterPro" id="IPR013083">
    <property type="entry name" value="Znf_RING/FYVE/PHD"/>
</dbReference>
<dbReference type="FunFam" id="3.30.40.10:FF:000504">
    <property type="entry name" value="E3 ubiquitin-protein ligase arkadia"/>
    <property type="match status" value="1"/>
</dbReference>
<organism evidence="11 12">
    <name type="scientific">Solanum verrucosum</name>
    <dbReference type="NCBI Taxonomy" id="315347"/>
    <lineage>
        <taxon>Eukaryota</taxon>
        <taxon>Viridiplantae</taxon>
        <taxon>Streptophyta</taxon>
        <taxon>Embryophyta</taxon>
        <taxon>Tracheophyta</taxon>
        <taxon>Spermatophyta</taxon>
        <taxon>Magnoliopsida</taxon>
        <taxon>eudicotyledons</taxon>
        <taxon>Gunneridae</taxon>
        <taxon>Pentapetalae</taxon>
        <taxon>asterids</taxon>
        <taxon>lamiids</taxon>
        <taxon>Solanales</taxon>
        <taxon>Solanaceae</taxon>
        <taxon>Solanoideae</taxon>
        <taxon>Solaneae</taxon>
        <taxon>Solanum</taxon>
    </lineage>
</organism>